<feature type="non-terminal residue" evidence="1">
    <location>
        <position position="1"/>
    </location>
</feature>
<keyword evidence="2" id="KW-1185">Reference proteome</keyword>
<proteinExistence type="predicted"/>
<evidence type="ECO:0000313" key="2">
    <source>
        <dbReference type="Proteomes" id="UP000035740"/>
    </source>
</evidence>
<name>A0A0J8B2V5_BETVV</name>
<evidence type="ECO:0000313" key="1">
    <source>
        <dbReference type="EMBL" id="KMS94182.1"/>
    </source>
</evidence>
<gene>
    <name evidence="1" type="ORF">BVRB_023980</name>
</gene>
<accession>A0A0J8B2V5</accession>
<organism evidence="1 2">
    <name type="scientific">Beta vulgaris subsp. vulgaris</name>
    <name type="common">Beet</name>
    <dbReference type="NCBI Taxonomy" id="3555"/>
    <lineage>
        <taxon>Eukaryota</taxon>
        <taxon>Viridiplantae</taxon>
        <taxon>Streptophyta</taxon>
        <taxon>Embryophyta</taxon>
        <taxon>Tracheophyta</taxon>
        <taxon>Spermatophyta</taxon>
        <taxon>Magnoliopsida</taxon>
        <taxon>eudicotyledons</taxon>
        <taxon>Gunneridae</taxon>
        <taxon>Pentapetalae</taxon>
        <taxon>Caryophyllales</taxon>
        <taxon>Chenopodiaceae</taxon>
        <taxon>Betoideae</taxon>
        <taxon>Beta</taxon>
    </lineage>
</organism>
<dbReference type="Gramene" id="KMS94182">
    <property type="protein sequence ID" value="KMS94182"/>
    <property type="gene ID" value="BVRB_023980"/>
</dbReference>
<dbReference type="Proteomes" id="UP000035740">
    <property type="component" value="Unassembled WGS sequence"/>
</dbReference>
<dbReference type="EMBL" id="KQ095489">
    <property type="protein sequence ID" value="KMS94182.1"/>
    <property type="molecule type" value="Genomic_DNA"/>
</dbReference>
<dbReference type="AlphaFoldDB" id="A0A0J8B2V5"/>
<sequence length="73" mass="8198">GPVAQPLTLWARPVELQWRGPASCNGAALLFQNLAMPRRYRPCDKEAASPIDLAIRKQRRLRTKINELDGIST</sequence>
<protein>
    <submittedName>
        <fullName evidence="1">Uncharacterized protein</fullName>
    </submittedName>
</protein>
<reference evidence="1 2" key="1">
    <citation type="journal article" date="2014" name="Nature">
        <title>The genome of the recently domesticated crop plant sugar beet (Beta vulgaris).</title>
        <authorList>
            <person name="Dohm J.C."/>
            <person name="Minoche A.E."/>
            <person name="Holtgrawe D."/>
            <person name="Capella-Gutierrez S."/>
            <person name="Zakrzewski F."/>
            <person name="Tafer H."/>
            <person name="Rupp O."/>
            <person name="Sorensen T.R."/>
            <person name="Stracke R."/>
            <person name="Reinhardt R."/>
            <person name="Goesmann A."/>
            <person name="Kraft T."/>
            <person name="Schulz B."/>
            <person name="Stadler P.F."/>
            <person name="Schmidt T."/>
            <person name="Gabaldon T."/>
            <person name="Lehrach H."/>
            <person name="Weisshaar B."/>
            <person name="Himmelbauer H."/>
        </authorList>
    </citation>
    <scope>NUCLEOTIDE SEQUENCE [LARGE SCALE GENOMIC DNA]</scope>
    <source>
        <tissue evidence="1">Taproot</tissue>
    </source>
</reference>